<evidence type="ECO:0000313" key="2">
    <source>
        <dbReference type="EMBL" id="EET81155.1"/>
    </source>
</evidence>
<dbReference type="RefSeq" id="WP_005405397.1">
    <property type="nucleotide sequence ID" value="NZ_ACVR01000074.1"/>
</dbReference>
<dbReference type="Pfam" id="PF10734">
    <property type="entry name" value="DUF2523"/>
    <property type="match status" value="1"/>
</dbReference>
<sequence length="90" mass="9419">MSLSTILQSIQKGTLKNILTGAGLALTTSSISYVAFQQAVNAVQQQAYGIPGDLIAILHLAGFDIFFSTVLAAIVTRLSLNAGNLALKKI</sequence>
<evidence type="ECO:0008006" key="4">
    <source>
        <dbReference type="Google" id="ProtNLM"/>
    </source>
</evidence>
<dbReference type="Proteomes" id="UP000018419">
    <property type="component" value="Unassembled WGS sequence"/>
</dbReference>
<organism evidence="2 3">
    <name type="scientific">Acinetobacter radioresistens SK82</name>
    <dbReference type="NCBI Taxonomy" id="596318"/>
    <lineage>
        <taxon>Bacteria</taxon>
        <taxon>Pseudomonadati</taxon>
        <taxon>Pseudomonadota</taxon>
        <taxon>Gammaproteobacteria</taxon>
        <taxon>Moraxellales</taxon>
        <taxon>Moraxellaceae</taxon>
        <taxon>Acinetobacter</taxon>
    </lineage>
</organism>
<keyword evidence="1" id="KW-0472">Membrane</keyword>
<protein>
    <recommendedName>
        <fullName evidence="4">DUF2523 domain-containing protein</fullName>
    </recommendedName>
</protein>
<comment type="caution">
    <text evidence="2">The sequence shown here is derived from an EMBL/GenBank/DDBJ whole genome shotgun (WGS) entry which is preliminary data.</text>
</comment>
<dbReference type="EMBL" id="ACVR01000074">
    <property type="protein sequence ID" value="EET81155.1"/>
    <property type="molecule type" value="Genomic_DNA"/>
</dbReference>
<evidence type="ECO:0000256" key="1">
    <source>
        <dbReference type="SAM" id="Phobius"/>
    </source>
</evidence>
<proteinExistence type="predicted"/>
<keyword evidence="1" id="KW-0812">Transmembrane</keyword>
<reference evidence="2 3" key="1">
    <citation type="submission" date="2009-07" db="EMBL/GenBank/DDBJ databases">
        <authorList>
            <person name="Madupu R."/>
            <person name="Durkin A.S."/>
            <person name="Torralba M."/>
            <person name="Methe B."/>
            <person name="Sutton G.G."/>
            <person name="Strausberg R.L."/>
            <person name="Nelson K.E."/>
        </authorList>
    </citation>
    <scope>NUCLEOTIDE SEQUENCE [LARGE SCALE GENOMIC DNA]</scope>
    <source>
        <strain evidence="2 3">SK82</strain>
    </source>
</reference>
<dbReference type="InterPro" id="IPR019670">
    <property type="entry name" value="DUF2523"/>
</dbReference>
<keyword evidence="1" id="KW-1133">Transmembrane helix</keyword>
<name>A0ABP2GIW9_ACIRA</name>
<evidence type="ECO:0000313" key="3">
    <source>
        <dbReference type="Proteomes" id="UP000018419"/>
    </source>
</evidence>
<feature type="transmembrane region" description="Helical" evidence="1">
    <location>
        <begin position="56"/>
        <end position="80"/>
    </location>
</feature>
<accession>A0ABP2GIW9</accession>
<gene>
    <name evidence="2" type="ORF">ACIRA0001_0178</name>
</gene>
<feature type="transmembrane region" description="Helical" evidence="1">
    <location>
        <begin position="18"/>
        <end position="36"/>
    </location>
</feature>
<keyword evidence="3" id="KW-1185">Reference proteome</keyword>